<dbReference type="InterPro" id="IPR050300">
    <property type="entry name" value="GDXG_lipolytic_enzyme"/>
</dbReference>
<dbReference type="InterPro" id="IPR013094">
    <property type="entry name" value="AB_hydrolase_3"/>
</dbReference>
<evidence type="ECO:0000259" key="3">
    <source>
        <dbReference type="Pfam" id="PF07859"/>
    </source>
</evidence>
<accession>A0A6N9TFQ3</accession>
<dbReference type="Gene3D" id="3.40.50.1820">
    <property type="entry name" value="alpha/beta hydrolase"/>
    <property type="match status" value="1"/>
</dbReference>
<dbReference type="EMBL" id="JAAAWO010000008">
    <property type="protein sequence ID" value="NDW16123.1"/>
    <property type="molecule type" value="Genomic_DNA"/>
</dbReference>
<protein>
    <submittedName>
        <fullName evidence="4">Alpha/beta hydrolase fold domain-containing protein</fullName>
    </submittedName>
</protein>
<gene>
    <name evidence="4" type="ORF">GTQ48_11390</name>
</gene>
<comment type="similarity">
    <text evidence="1">Belongs to the 'GDXG' lipolytic enzyme family.</text>
</comment>
<dbReference type="GO" id="GO:0004806">
    <property type="term" value="F:triacylglycerol lipase activity"/>
    <property type="evidence" value="ECO:0007669"/>
    <property type="project" value="TreeGrafter"/>
</dbReference>
<dbReference type="PANTHER" id="PTHR48081">
    <property type="entry name" value="AB HYDROLASE SUPERFAMILY PROTEIN C4A8.06C"/>
    <property type="match status" value="1"/>
</dbReference>
<evidence type="ECO:0000313" key="4">
    <source>
        <dbReference type="EMBL" id="NDW16123.1"/>
    </source>
</evidence>
<feature type="domain" description="Alpha/beta hydrolase fold-3" evidence="3">
    <location>
        <begin position="106"/>
        <end position="305"/>
    </location>
</feature>
<dbReference type="RefSeq" id="WP_163106824.1">
    <property type="nucleotide sequence ID" value="NZ_JAAAWO010000008.1"/>
</dbReference>
<organism evidence="4 5">
    <name type="scientific">Alteromonas genovensis</name>
    <dbReference type="NCBI Taxonomy" id="471225"/>
    <lineage>
        <taxon>Bacteria</taxon>
        <taxon>Pseudomonadati</taxon>
        <taxon>Pseudomonadota</taxon>
        <taxon>Gammaproteobacteria</taxon>
        <taxon>Alteromonadales</taxon>
        <taxon>Alteromonadaceae</taxon>
        <taxon>Alteromonas/Salinimonas group</taxon>
        <taxon>Alteromonas</taxon>
    </lineage>
</organism>
<keyword evidence="2 4" id="KW-0378">Hydrolase</keyword>
<dbReference type="AlphaFoldDB" id="A0A6N9TFQ3"/>
<keyword evidence="5" id="KW-1185">Reference proteome</keyword>
<evidence type="ECO:0000313" key="5">
    <source>
        <dbReference type="Proteomes" id="UP000471381"/>
    </source>
</evidence>
<proteinExistence type="inferred from homology"/>
<dbReference type="SUPFAM" id="SSF53474">
    <property type="entry name" value="alpha/beta-Hydrolases"/>
    <property type="match status" value="1"/>
</dbReference>
<dbReference type="Proteomes" id="UP000471381">
    <property type="component" value="Unassembled WGS sequence"/>
</dbReference>
<comment type="caution">
    <text evidence="4">The sequence shown here is derived from an EMBL/GenBank/DDBJ whole genome shotgun (WGS) entry which is preliminary data.</text>
</comment>
<dbReference type="PANTHER" id="PTHR48081:SF30">
    <property type="entry name" value="ACETYL-HYDROLASE LIPR-RELATED"/>
    <property type="match status" value="1"/>
</dbReference>
<reference evidence="4 5" key="1">
    <citation type="submission" date="2020-01" db="EMBL/GenBank/DDBJ databases">
        <title>Genomes of bacteria type strains.</title>
        <authorList>
            <person name="Chen J."/>
            <person name="Zhu S."/>
            <person name="Yang J."/>
        </authorList>
    </citation>
    <scope>NUCLEOTIDE SEQUENCE [LARGE SCALE GENOMIC DNA]</scope>
    <source>
        <strain evidence="4 5">LMG 24078</strain>
    </source>
</reference>
<dbReference type="InterPro" id="IPR029058">
    <property type="entry name" value="AB_hydrolase_fold"/>
</dbReference>
<evidence type="ECO:0000256" key="1">
    <source>
        <dbReference type="ARBA" id="ARBA00010515"/>
    </source>
</evidence>
<evidence type="ECO:0000256" key="2">
    <source>
        <dbReference type="ARBA" id="ARBA00022801"/>
    </source>
</evidence>
<name>A0A6N9TFQ3_9ALTE</name>
<sequence>MPDNTNNSSLGLSRTIDTPANLSDEMKQAMSQFPTPSLNAVKANSPSTKAQWVEQIHLVNTQQKKKVKAMRKQFNVAVELISVAGVHIRKVTPTDISSGFEGKVYIDFHGGAYVFFAGLPSIEEGILIASRLGIVVYCVDYRMPPSSPSHQALDDAFTAYCHLKDSYGANNIFVGGTSAGGGLALSLLQKLKKQSIKLPIAAYTGTPWADLSNNSDSLVINEGIDRILVSYQGLLKAAAMLYAGKHSLTEPRVSPVYGDFTGLPPTILVTGTRDLFLSDTVRVNRKLRECGIHTQLEVFEGLSHADYLVAHNTPESVTVYKEIKQFFLNAI</sequence>
<dbReference type="Pfam" id="PF07859">
    <property type="entry name" value="Abhydrolase_3"/>
    <property type="match status" value="1"/>
</dbReference>